<dbReference type="Pfam" id="PF04082">
    <property type="entry name" value="Fungal_trans"/>
    <property type="match status" value="1"/>
</dbReference>
<evidence type="ECO:0000313" key="7">
    <source>
        <dbReference type="Proteomes" id="UP000184330"/>
    </source>
</evidence>
<dbReference type="InterPro" id="IPR036864">
    <property type="entry name" value="Zn2-C6_fun-type_DNA-bd_sf"/>
</dbReference>
<keyword evidence="2" id="KW-0539">Nucleus</keyword>
<dbReference type="GO" id="GO:0008270">
    <property type="term" value="F:zinc ion binding"/>
    <property type="evidence" value="ECO:0007669"/>
    <property type="project" value="InterPro"/>
</dbReference>
<keyword evidence="4" id="KW-0812">Transmembrane</keyword>
<organism evidence="6 7">
    <name type="scientific">Phialocephala subalpina</name>
    <dbReference type="NCBI Taxonomy" id="576137"/>
    <lineage>
        <taxon>Eukaryota</taxon>
        <taxon>Fungi</taxon>
        <taxon>Dikarya</taxon>
        <taxon>Ascomycota</taxon>
        <taxon>Pezizomycotina</taxon>
        <taxon>Leotiomycetes</taxon>
        <taxon>Helotiales</taxon>
        <taxon>Mollisiaceae</taxon>
        <taxon>Phialocephala</taxon>
        <taxon>Phialocephala fortinii species complex</taxon>
    </lineage>
</organism>
<gene>
    <name evidence="6" type="ORF">PAC_01623</name>
</gene>
<dbReference type="PROSITE" id="PS50048">
    <property type="entry name" value="ZN2_CY6_FUNGAL_2"/>
    <property type="match status" value="1"/>
</dbReference>
<dbReference type="GO" id="GO:0000981">
    <property type="term" value="F:DNA-binding transcription factor activity, RNA polymerase II-specific"/>
    <property type="evidence" value="ECO:0007669"/>
    <property type="project" value="InterPro"/>
</dbReference>
<keyword evidence="7" id="KW-1185">Reference proteome</keyword>
<dbReference type="SMART" id="SM00066">
    <property type="entry name" value="GAL4"/>
    <property type="match status" value="1"/>
</dbReference>
<keyword evidence="4" id="KW-0472">Membrane</keyword>
<sequence>MDEQTCDAIHHDSIVNAFGPLQIDGLDYGLLFSDFDETIESFSRTSQFDPLDLPCSFDPHPPTRAKSRVSLACITCRIRHTKCDARQPVCSQCRESGRSCNYAPSRRGRKTETRQQLPRDDGRSETDGPRQESNCQSRSGSNATLSGFTVNSSSSSRQIPVNIHSAPSSVTLEPGHQSKFLDLYYTYFHDAHPIVLPHQFLNQRLETNQVSLQHLLPAMEFIGSLFAPNAAKEIQRARVESALLSDNLPATGFTVQALLIFAISMHASNEFAYAREILDRAVRVALGINMQSKSFAIANREGCAVLEESWRRTWWFLYVTDGIFAGIRHCLTFSLFDVETDVDLPCEEVDYHSGVIPQPRTLEEYNTREFAVDELTFSSFAYLIDLGHIIGVILALGTEPGEPFDPEIISADTSLMNWALYLPKKKQLVVEDLGKIDEILFQAHMLCSTLKVSLHRPRSQLAYGPIERISKCAPPPCDKSVAEQQRAYDFHTKKVLEASEAGIGLFTLPGPFIMHTPLIICGLTLSILAQISACRFKLKGARYTAARDRVRLGLSAIKTLGEVWTIGHITVREIQNIARETLFLQKPTLAGTSDSDVIRLMELK</sequence>
<keyword evidence="4" id="KW-1133">Transmembrane helix</keyword>
<dbReference type="CDD" id="cd00067">
    <property type="entry name" value="GAL4"/>
    <property type="match status" value="1"/>
</dbReference>
<feature type="domain" description="Zn(2)-C6 fungal-type" evidence="5">
    <location>
        <begin position="72"/>
        <end position="102"/>
    </location>
</feature>
<dbReference type="SUPFAM" id="SSF57701">
    <property type="entry name" value="Zn2/Cys6 DNA-binding domain"/>
    <property type="match status" value="1"/>
</dbReference>
<dbReference type="EMBL" id="FJOG01000002">
    <property type="protein sequence ID" value="CZR51746.1"/>
    <property type="molecule type" value="Genomic_DNA"/>
</dbReference>
<dbReference type="PANTHER" id="PTHR47431">
    <property type="entry name" value="ZN(II)2CYS6 TRANSCRIPTION FACTOR (EUROFUNG)-RELATED"/>
    <property type="match status" value="1"/>
</dbReference>
<evidence type="ECO:0000256" key="4">
    <source>
        <dbReference type="SAM" id="Phobius"/>
    </source>
</evidence>
<proteinExistence type="predicted"/>
<evidence type="ECO:0000313" key="6">
    <source>
        <dbReference type="EMBL" id="CZR51746.1"/>
    </source>
</evidence>
<accession>A0A1L7WG38</accession>
<dbReference type="GO" id="GO:0003677">
    <property type="term" value="F:DNA binding"/>
    <property type="evidence" value="ECO:0007669"/>
    <property type="project" value="InterPro"/>
</dbReference>
<keyword evidence="1" id="KW-0479">Metal-binding</keyword>
<feature type="compositionally biased region" description="Polar residues" evidence="3">
    <location>
        <begin position="131"/>
        <end position="160"/>
    </location>
</feature>
<dbReference type="OrthoDB" id="2399539at2759"/>
<reference evidence="6 7" key="1">
    <citation type="submission" date="2016-03" db="EMBL/GenBank/DDBJ databases">
        <authorList>
            <person name="Ploux O."/>
        </authorList>
    </citation>
    <scope>NUCLEOTIDE SEQUENCE [LARGE SCALE GENOMIC DNA]</scope>
    <source>
        <strain evidence="6 7">UAMH 11012</strain>
    </source>
</reference>
<dbReference type="PROSITE" id="PS00463">
    <property type="entry name" value="ZN2_CY6_FUNGAL_1"/>
    <property type="match status" value="1"/>
</dbReference>
<dbReference type="PANTHER" id="PTHR47431:SF4">
    <property type="entry name" value="ZN(II)2CYS6 TRANSCRIPTION FACTOR (EUROFUNG)"/>
    <property type="match status" value="1"/>
</dbReference>
<feature type="compositionally biased region" description="Basic and acidic residues" evidence="3">
    <location>
        <begin position="110"/>
        <end position="130"/>
    </location>
</feature>
<dbReference type="Pfam" id="PF00172">
    <property type="entry name" value="Zn_clus"/>
    <property type="match status" value="1"/>
</dbReference>
<dbReference type="CDD" id="cd12148">
    <property type="entry name" value="fungal_TF_MHR"/>
    <property type="match status" value="1"/>
</dbReference>
<evidence type="ECO:0000256" key="3">
    <source>
        <dbReference type="SAM" id="MobiDB-lite"/>
    </source>
</evidence>
<feature type="transmembrane region" description="Helical" evidence="4">
    <location>
        <begin position="512"/>
        <end position="533"/>
    </location>
</feature>
<dbReference type="STRING" id="576137.A0A1L7WG38"/>
<evidence type="ECO:0000256" key="2">
    <source>
        <dbReference type="ARBA" id="ARBA00023242"/>
    </source>
</evidence>
<evidence type="ECO:0000256" key="1">
    <source>
        <dbReference type="ARBA" id="ARBA00022723"/>
    </source>
</evidence>
<protein>
    <recommendedName>
        <fullName evidence="5">Zn(2)-C6 fungal-type domain-containing protein</fullName>
    </recommendedName>
</protein>
<dbReference type="Gene3D" id="4.10.240.10">
    <property type="entry name" value="Zn(2)-C6 fungal-type DNA-binding domain"/>
    <property type="match status" value="1"/>
</dbReference>
<dbReference type="InterPro" id="IPR001138">
    <property type="entry name" value="Zn2Cys6_DnaBD"/>
</dbReference>
<dbReference type="AlphaFoldDB" id="A0A1L7WG38"/>
<dbReference type="Proteomes" id="UP000184330">
    <property type="component" value="Unassembled WGS sequence"/>
</dbReference>
<dbReference type="InterPro" id="IPR007219">
    <property type="entry name" value="XnlR_reg_dom"/>
</dbReference>
<dbReference type="GO" id="GO:0006351">
    <property type="term" value="P:DNA-templated transcription"/>
    <property type="evidence" value="ECO:0007669"/>
    <property type="project" value="InterPro"/>
</dbReference>
<feature type="region of interest" description="Disordered" evidence="3">
    <location>
        <begin position="95"/>
        <end position="160"/>
    </location>
</feature>
<name>A0A1L7WG38_9HELO</name>
<evidence type="ECO:0000259" key="5">
    <source>
        <dbReference type="PROSITE" id="PS50048"/>
    </source>
</evidence>